<dbReference type="HOGENOM" id="CLU_005304_1_0_10"/>
<protein>
    <recommendedName>
        <fullName evidence="7">4Fe-4S ferredoxin-type domain-containing protein</fullName>
    </recommendedName>
</protein>
<gene>
    <name evidence="8" type="ordered locus">Cpha266_2517</name>
</gene>
<dbReference type="InterPro" id="IPR051460">
    <property type="entry name" value="HdrC_iron-sulfur_subunit"/>
</dbReference>
<evidence type="ECO:0000259" key="7">
    <source>
        <dbReference type="PROSITE" id="PS51379"/>
    </source>
</evidence>
<dbReference type="Gene3D" id="1.20.950.20">
    <property type="entry name" value="Transmembrane di-heme cytochromes, Chain C"/>
    <property type="match status" value="1"/>
</dbReference>
<evidence type="ECO:0000256" key="4">
    <source>
        <dbReference type="ARBA" id="ARBA00023004"/>
    </source>
</evidence>
<dbReference type="GO" id="GO:0051539">
    <property type="term" value="F:4 iron, 4 sulfur cluster binding"/>
    <property type="evidence" value="ECO:0007669"/>
    <property type="project" value="UniProtKB-KW"/>
</dbReference>
<dbReference type="AlphaFoldDB" id="A1BJC8"/>
<dbReference type="RefSeq" id="WP_011746282.1">
    <property type="nucleotide sequence ID" value="NC_008639.1"/>
</dbReference>
<keyword evidence="9" id="KW-1185">Reference proteome</keyword>
<proteinExistence type="predicted"/>
<keyword evidence="6" id="KW-0472">Membrane</keyword>
<dbReference type="InterPro" id="IPR004017">
    <property type="entry name" value="Cys_rich_dom"/>
</dbReference>
<feature type="transmembrane region" description="Helical" evidence="6">
    <location>
        <begin position="192"/>
        <end position="211"/>
    </location>
</feature>
<feature type="domain" description="4Fe-4S ferredoxin-type" evidence="7">
    <location>
        <begin position="334"/>
        <end position="364"/>
    </location>
</feature>
<keyword evidence="2" id="KW-0479">Metal-binding</keyword>
<dbReference type="GO" id="GO:0005886">
    <property type="term" value="C:plasma membrane"/>
    <property type="evidence" value="ECO:0007669"/>
    <property type="project" value="TreeGrafter"/>
</dbReference>
<feature type="transmembrane region" description="Helical" evidence="6">
    <location>
        <begin position="162"/>
        <end position="180"/>
    </location>
</feature>
<dbReference type="SUPFAM" id="SSF46548">
    <property type="entry name" value="alpha-helical ferredoxin"/>
    <property type="match status" value="1"/>
</dbReference>
<evidence type="ECO:0000256" key="5">
    <source>
        <dbReference type="ARBA" id="ARBA00023014"/>
    </source>
</evidence>
<evidence type="ECO:0000313" key="9">
    <source>
        <dbReference type="Proteomes" id="UP000008701"/>
    </source>
</evidence>
<dbReference type="InterPro" id="IPR017896">
    <property type="entry name" value="4Fe4S_Fe-S-bd"/>
</dbReference>
<dbReference type="InterPro" id="IPR009051">
    <property type="entry name" value="Helical_ferredxn"/>
</dbReference>
<dbReference type="PANTHER" id="PTHR43255">
    <property type="entry name" value="IRON-SULFUR-BINDING OXIDOREDUCTASE FADF-RELATED-RELATED"/>
    <property type="match status" value="1"/>
</dbReference>
<evidence type="ECO:0000256" key="2">
    <source>
        <dbReference type="ARBA" id="ARBA00022723"/>
    </source>
</evidence>
<dbReference type="InterPro" id="IPR017900">
    <property type="entry name" value="4Fe4S_Fe_S_CS"/>
</dbReference>
<name>A1BJC8_CHLPD</name>
<dbReference type="Proteomes" id="UP000008701">
    <property type="component" value="Chromosome"/>
</dbReference>
<feature type="transmembrane region" description="Helical" evidence="6">
    <location>
        <begin position="12"/>
        <end position="34"/>
    </location>
</feature>
<dbReference type="SUPFAM" id="SSF103501">
    <property type="entry name" value="Respiratory nitrate reductase 1 gamma chain"/>
    <property type="match status" value="1"/>
</dbReference>
<feature type="transmembrane region" description="Helical" evidence="6">
    <location>
        <begin position="120"/>
        <end position="141"/>
    </location>
</feature>
<dbReference type="Gene3D" id="1.10.1060.10">
    <property type="entry name" value="Alpha-helical ferredoxin"/>
    <property type="match status" value="1"/>
</dbReference>
<accession>A1BJC8</accession>
<dbReference type="PROSITE" id="PS51379">
    <property type="entry name" value="4FE4S_FER_2"/>
    <property type="match status" value="2"/>
</dbReference>
<dbReference type="InterPro" id="IPR036197">
    <property type="entry name" value="NarG-like_sf"/>
</dbReference>
<evidence type="ECO:0000256" key="6">
    <source>
        <dbReference type="SAM" id="Phobius"/>
    </source>
</evidence>
<evidence type="ECO:0000256" key="1">
    <source>
        <dbReference type="ARBA" id="ARBA00022485"/>
    </source>
</evidence>
<keyword evidence="1" id="KW-0004">4Fe-4S</keyword>
<dbReference type="KEGG" id="cph:Cpha266_2517"/>
<evidence type="ECO:0000313" key="8">
    <source>
        <dbReference type="EMBL" id="ABL66505.1"/>
    </source>
</evidence>
<dbReference type="EMBL" id="CP000492">
    <property type="protein sequence ID" value="ABL66505.1"/>
    <property type="molecule type" value="Genomic_DNA"/>
</dbReference>
<dbReference type="STRING" id="290317.Cpha266_2517"/>
<dbReference type="OrthoDB" id="9769677at2"/>
<organism evidence="8 9">
    <name type="scientific">Chlorobium phaeobacteroides (strain DSM 266 / SMG 266 / 2430)</name>
    <dbReference type="NCBI Taxonomy" id="290317"/>
    <lineage>
        <taxon>Bacteria</taxon>
        <taxon>Pseudomonadati</taxon>
        <taxon>Chlorobiota</taxon>
        <taxon>Chlorobiia</taxon>
        <taxon>Chlorobiales</taxon>
        <taxon>Chlorobiaceae</taxon>
        <taxon>Chlorobium/Pelodictyon group</taxon>
        <taxon>Chlorobium</taxon>
    </lineage>
</organism>
<evidence type="ECO:0000256" key="3">
    <source>
        <dbReference type="ARBA" id="ARBA00023002"/>
    </source>
</evidence>
<feature type="domain" description="4Fe-4S ferredoxin-type" evidence="7">
    <location>
        <begin position="283"/>
        <end position="310"/>
    </location>
</feature>
<keyword evidence="6" id="KW-1133">Transmembrane helix</keyword>
<keyword evidence="6" id="KW-0812">Transmembrane</keyword>
<keyword evidence="4" id="KW-0408">Iron</keyword>
<feature type="transmembrane region" description="Helical" evidence="6">
    <location>
        <begin position="78"/>
        <end position="100"/>
    </location>
</feature>
<dbReference type="PANTHER" id="PTHR43255:SF1">
    <property type="entry name" value="IRON-SULFUR-BINDING OXIDOREDUCTASE FADF-RELATED"/>
    <property type="match status" value="1"/>
</dbReference>
<dbReference type="GO" id="GO:0016491">
    <property type="term" value="F:oxidoreductase activity"/>
    <property type="evidence" value="ECO:0007669"/>
    <property type="project" value="UniProtKB-KW"/>
</dbReference>
<dbReference type="eggNOG" id="COG0247">
    <property type="taxonomic scope" value="Bacteria"/>
</dbReference>
<dbReference type="Pfam" id="PF02754">
    <property type="entry name" value="CCG"/>
    <property type="match status" value="2"/>
</dbReference>
<keyword evidence="5" id="KW-0411">Iron-sulfur</keyword>
<sequence>MEASREIYWNIGHGVILIMYLLTIAALALMATGFRKRMLIWRQGKPLDRFDRFDERFALMLRNIFTQKKVLRVRDGGLFHALFFWSFLVLFAGTIAVMLQTDIITPLLKRNLLSGVVYKVFSLLLDCAGLLAILMLGGLFIRRFVIKPAGLKTTAENYRIHLLLFAILITGFLIEGVRMAATELHDNPELAIYSPVGLLLANLFTGLSSDLQRTLHKTLWFVHLLLGLGFIALIPRTKLRHIFTTGGNSFLAPLDAKGTLGAIDLEDDMIEQFGTATIADLSWKDLFDTDACTSCKRCQDRCPAYQTGKPLSPMTIIRQLGELAEISPKSDLIKSVTSEALWACTTCGACEDICPANIEHVSKIIGMRRHLTLMEGVFPGDEVRTATSNIETHRNPFGLANASRGDWTKGLPVCIMEKDSNVDILYFAGCYASFDSRNREVARNFIRICSAAGIKAGTLGQEEQCCGEPLRKLGNEYLYQMTARENIEKIRRYGVKKIVTTCPHCFNTLSRDYKELQLDIPVEHYTTFIDTLMVQKKLKLKPEPFLFTYHDSCYLGRYMDIINEPRSILLKAGGKLSEMDASGYDGFCCGGGGGRILADEKSGTRINAARIEMAKNTGMPLLVSNCPFCLSLFEEGIKSGGYEGKLKARDLAEIVAERLNNP</sequence>
<dbReference type="PROSITE" id="PS00198">
    <property type="entry name" value="4FE4S_FER_1"/>
    <property type="match status" value="1"/>
</dbReference>
<dbReference type="GO" id="GO:0046872">
    <property type="term" value="F:metal ion binding"/>
    <property type="evidence" value="ECO:0007669"/>
    <property type="project" value="UniProtKB-KW"/>
</dbReference>
<dbReference type="Pfam" id="PF13183">
    <property type="entry name" value="Fer4_8"/>
    <property type="match status" value="1"/>
</dbReference>
<keyword evidence="3" id="KW-0560">Oxidoreductase</keyword>
<feature type="transmembrane region" description="Helical" evidence="6">
    <location>
        <begin position="218"/>
        <end position="235"/>
    </location>
</feature>
<reference evidence="8 9" key="1">
    <citation type="submission" date="2006-12" db="EMBL/GenBank/DDBJ databases">
        <title>Complete sequence of Chlorobium phaeobacteroides DSM 266.</title>
        <authorList>
            <consortium name="US DOE Joint Genome Institute"/>
            <person name="Copeland A."/>
            <person name="Lucas S."/>
            <person name="Lapidus A."/>
            <person name="Barry K."/>
            <person name="Detter J.C."/>
            <person name="Glavina del Rio T."/>
            <person name="Hammon N."/>
            <person name="Israni S."/>
            <person name="Pitluck S."/>
            <person name="Goltsman E."/>
            <person name="Schmutz J."/>
            <person name="Larimer F."/>
            <person name="Land M."/>
            <person name="Hauser L."/>
            <person name="Mikhailova N."/>
            <person name="Li T."/>
            <person name="Overmann J."/>
            <person name="Bryant D.A."/>
            <person name="Richardson P."/>
        </authorList>
    </citation>
    <scope>NUCLEOTIDE SEQUENCE [LARGE SCALE GENOMIC DNA]</scope>
    <source>
        <strain evidence="8 9">DSM 266</strain>
    </source>
</reference>